<name>A0ABQ6ZEY0_9GAMM</name>
<feature type="domain" description="CheW-like" evidence="5">
    <location>
        <begin position="229"/>
        <end position="366"/>
    </location>
</feature>
<feature type="region of interest" description="Disordered" evidence="4">
    <location>
        <begin position="75"/>
        <end position="96"/>
    </location>
</feature>
<dbReference type="InterPro" id="IPR036061">
    <property type="entry name" value="CheW-like_dom_sf"/>
</dbReference>
<proteinExistence type="predicted"/>
<evidence type="ECO:0000313" key="6">
    <source>
        <dbReference type="EMBL" id="KAF1724025.1"/>
    </source>
</evidence>
<organism evidence="6 7">
    <name type="scientific">Pseudoxanthomonas japonensis</name>
    <dbReference type="NCBI Taxonomy" id="69284"/>
    <lineage>
        <taxon>Bacteria</taxon>
        <taxon>Pseudomonadati</taxon>
        <taxon>Pseudomonadota</taxon>
        <taxon>Gammaproteobacteria</taxon>
        <taxon>Lysobacterales</taxon>
        <taxon>Lysobacteraceae</taxon>
        <taxon>Pseudoxanthomonas</taxon>
    </lineage>
</organism>
<dbReference type="PANTHER" id="PTHR22617">
    <property type="entry name" value="CHEMOTAXIS SENSOR HISTIDINE KINASE-RELATED"/>
    <property type="match status" value="1"/>
</dbReference>
<dbReference type="Proteomes" id="UP000781710">
    <property type="component" value="Unassembled WGS sequence"/>
</dbReference>
<feature type="compositionally biased region" description="Pro residues" evidence="4">
    <location>
        <begin position="84"/>
        <end position="94"/>
    </location>
</feature>
<evidence type="ECO:0000256" key="2">
    <source>
        <dbReference type="ARBA" id="ARBA00021483"/>
    </source>
</evidence>
<dbReference type="SUPFAM" id="SSF50341">
    <property type="entry name" value="CheW-like"/>
    <property type="match status" value="1"/>
</dbReference>
<dbReference type="EMBL" id="PDWW01000021">
    <property type="protein sequence ID" value="KAF1724025.1"/>
    <property type="molecule type" value="Genomic_DNA"/>
</dbReference>
<dbReference type="Gene3D" id="2.40.50.180">
    <property type="entry name" value="CheA-289, Domain 4"/>
    <property type="match status" value="1"/>
</dbReference>
<dbReference type="Gene3D" id="2.30.30.40">
    <property type="entry name" value="SH3 Domains"/>
    <property type="match status" value="1"/>
</dbReference>
<dbReference type="PROSITE" id="PS50851">
    <property type="entry name" value="CHEW"/>
    <property type="match status" value="1"/>
</dbReference>
<keyword evidence="7" id="KW-1185">Reference proteome</keyword>
<dbReference type="PANTHER" id="PTHR22617:SF45">
    <property type="entry name" value="CHEMOTAXIS PROTEIN CHEW"/>
    <property type="match status" value="1"/>
</dbReference>
<dbReference type="RefSeq" id="WP_162338453.1">
    <property type="nucleotide sequence ID" value="NZ_JBHSRQ010000011.1"/>
</dbReference>
<comment type="caution">
    <text evidence="6">The sequence shown here is derived from an EMBL/GenBank/DDBJ whole genome shotgun (WGS) entry which is preliminary data.</text>
</comment>
<evidence type="ECO:0000259" key="5">
    <source>
        <dbReference type="PROSITE" id="PS50851"/>
    </source>
</evidence>
<dbReference type="InterPro" id="IPR039315">
    <property type="entry name" value="CheW"/>
</dbReference>
<protein>
    <recommendedName>
        <fullName evidence="2">Chemotaxis protein CheW</fullName>
    </recommendedName>
</protein>
<evidence type="ECO:0000256" key="4">
    <source>
        <dbReference type="SAM" id="MobiDB-lite"/>
    </source>
</evidence>
<reference evidence="6 7" key="1">
    <citation type="submission" date="2017-10" db="EMBL/GenBank/DDBJ databases">
        <title>Whole genome sequencing of members of genus Pseudoxanthomonas.</title>
        <authorList>
            <person name="Kumar S."/>
            <person name="Bansal K."/>
            <person name="Kaur A."/>
            <person name="Patil P."/>
            <person name="Sharma S."/>
            <person name="Patil P.B."/>
        </authorList>
    </citation>
    <scope>NUCLEOTIDE SEQUENCE [LARGE SCALE GENOMIC DNA]</scope>
    <source>
        <strain evidence="6 7">DSM 17109</strain>
    </source>
</reference>
<evidence type="ECO:0000313" key="7">
    <source>
        <dbReference type="Proteomes" id="UP000781710"/>
    </source>
</evidence>
<evidence type="ECO:0000256" key="3">
    <source>
        <dbReference type="ARBA" id="ARBA00022490"/>
    </source>
</evidence>
<dbReference type="Pfam" id="PF01584">
    <property type="entry name" value="CheW"/>
    <property type="match status" value="1"/>
</dbReference>
<evidence type="ECO:0000256" key="1">
    <source>
        <dbReference type="ARBA" id="ARBA00004496"/>
    </source>
</evidence>
<keyword evidence="3" id="KW-0963">Cytoplasm</keyword>
<sequence length="366" mass="37919">MTTPAVLDDYLLDLLGDVAAPPAQAAEPVAAAPAVDPGPVAAPALAVAPVRAGSEADLITDDEFEALLDTLHGDAAPGATIADPAPPASAPAPAPSLAVAPVRAGSEADLISDDEFEALLDELHGDGVPTAVVAAPVAAAATAPALAVTPVRAGADMIDDDEFEALLDDLHGGAAPTSRVAAPAAVSAPAPSPARPAAPVPYAAVPLPAKPFMQTPIDTGERRRATERKTRWLRLRCDQQHYALELLKVQEVVRPATLLPLRGAAPHMLGVMNLRGQVVPVIDLGLYLGRRAIEPDTITRIVVLEEHGETLGLRVTAVEDVANLTDQQIESPDNARVGRMSNPLFRGVARLNECAVILLDASRILQ</sequence>
<comment type="subcellular location">
    <subcellularLocation>
        <location evidence="1">Cytoplasm</location>
    </subcellularLocation>
</comment>
<dbReference type="InterPro" id="IPR002545">
    <property type="entry name" value="CheW-lke_dom"/>
</dbReference>
<gene>
    <name evidence="6" type="ORF">CSC78_13830</name>
</gene>
<accession>A0ABQ6ZEY0</accession>
<dbReference type="SMART" id="SM00260">
    <property type="entry name" value="CheW"/>
    <property type="match status" value="1"/>
</dbReference>